<dbReference type="GO" id="GO:0004061">
    <property type="term" value="F:arylformamidase activity"/>
    <property type="evidence" value="ECO:0007669"/>
    <property type="project" value="InterPro"/>
</dbReference>
<keyword evidence="2" id="KW-1185">Reference proteome</keyword>
<dbReference type="OrthoDB" id="7067800at2"/>
<dbReference type="STRING" id="1137993.SAMN05660209_04375"/>
<dbReference type="PANTHER" id="PTHR34861">
    <property type="match status" value="1"/>
</dbReference>
<dbReference type="AlphaFoldDB" id="A0A1H3PKZ8"/>
<dbReference type="InterPro" id="IPR037175">
    <property type="entry name" value="KFase_sf"/>
</dbReference>
<dbReference type="Gene3D" id="3.50.30.50">
    <property type="entry name" value="Putative cyclase"/>
    <property type="match status" value="1"/>
</dbReference>
<protein>
    <submittedName>
        <fullName evidence="1">Putative cyclase</fullName>
    </submittedName>
</protein>
<dbReference type="RefSeq" id="WP_091160912.1">
    <property type="nucleotide sequence ID" value="NZ_FNOT01000016.1"/>
</dbReference>
<proteinExistence type="predicted"/>
<accession>A0A1H3PKZ8</accession>
<name>A0A1H3PKZ8_9ACTN</name>
<dbReference type="InterPro" id="IPR007325">
    <property type="entry name" value="KFase/CYL"/>
</dbReference>
<dbReference type="Pfam" id="PF04199">
    <property type="entry name" value="Cyclase"/>
    <property type="match status" value="1"/>
</dbReference>
<dbReference type="GO" id="GO:0019441">
    <property type="term" value="P:L-tryptophan catabolic process to kynurenine"/>
    <property type="evidence" value="ECO:0007669"/>
    <property type="project" value="InterPro"/>
</dbReference>
<gene>
    <name evidence="1" type="ORF">SAMN05660209_04375</name>
</gene>
<evidence type="ECO:0000313" key="1">
    <source>
        <dbReference type="EMBL" id="SDZ01648.1"/>
    </source>
</evidence>
<evidence type="ECO:0000313" key="2">
    <source>
        <dbReference type="Proteomes" id="UP000198921"/>
    </source>
</evidence>
<organism evidence="1 2">
    <name type="scientific">Geodermatophilus africanus</name>
    <dbReference type="NCBI Taxonomy" id="1137993"/>
    <lineage>
        <taxon>Bacteria</taxon>
        <taxon>Bacillati</taxon>
        <taxon>Actinomycetota</taxon>
        <taxon>Actinomycetes</taxon>
        <taxon>Geodermatophilales</taxon>
        <taxon>Geodermatophilaceae</taxon>
        <taxon>Geodermatophilus</taxon>
    </lineage>
</organism>
<dbReference type="Proteomes" id="UP000198921">
    <property type="component" value="Unassembled WGS sequence"/>
</dbReference>
<reference evidence="2" key="1">
    <citation type="submission" date="2016-10" db="EMBL/GenBank/DDBJ databases">
        <authorList>
            <person name="Varghese N."/>
            <person name="Submissions S."/>
        </authorList>
    </citation>
    <scope>NUCLEOTIDE SEQUENCE [LARGE SCALE GENOMIC DNA]</scope>
    <source>
        <strain evidence="2">DSM 45422</strain>
    </source>
</reference>
<sequence>MTARPAFDDLPELDGTGVRHGWGVVPYDIGSIANVTPDMVREAAHQVRTGETIPLNLAVDAFDPPLFGRRQVEHTVVEAGRNELEDVLSELNPQASSQLDGLAHVRAREHGFLGGATSPDEARERSGMHHWARRGIAARGVLLDVERSRTATGTARDPFLGDPVHPDELLAVAKEQRVELRPGDALLVRTGWAAAYLAADDGARARGAASWNGLHAGEDTARFLWNAQVALLGCDNPAVENGPGDRAAGSLHRRVLPAFGLALMELLDLERLAARCAELERWEFLLVSVPVHVVGGVSSPANVMAVL</sequence>
<dbReference type="EMBL" id="FNOT01000016">
    <property type="protein sequence ID" value="SDZ01648.1"/>
    <property type="molecule type" value="Genomic_DNA"/>
</dbReference>
<dbReference type="SUPFAM" id="SSF102198">
    <property type="entry name" value="Putative cyclase"/>
    <property type="match status" value="1"/>
</dbReference>